<accession>A0AAN7BDX0</accession>
<comment type="caution">
    <text evidence="3">The sequence shown here is derived from an EMBL/GenBank/DDBJ whole genome shotgun (WGS) entry which is preliminary data.</text>
</comment>
<evidence type="ECO:0000313" key="4">
    <source>
        <dbReference type="Proteomes" id="UP001301769"/>
    </source>
</evidence>
<feature type="region of interest" description="Disordered" evidence="1">
    <location>
        <begin position="269"/>
        <end position="288"/>
    </location>
</feature>
<name>A0AAN7BDX0_9PEZI</name>
<sequence length="367" mass="37940">MELLSFLLALFWVQVASSHMVMNTPAIYSPNRASTWPVTNGGRFPYPCQGFTEIVTRTPITAGGTTLVNFTGSAPHGGGTCLFGLNYHSTPASPYTNDPEHFKTIYTIIGGCPADTTGNLETPDTCRGLDPNGNPDSVHCGNDSGKDCIRQFNIPFPDDLPSGNATFVWMWYNQRTKNELYMNCAPVYIDGKQSDTAPEDSPFVSSLPTMFLANVPGLTECATSQTGDQTGPFNVPNPGNFGVQLITPDPIAAGNCSTAPVAPFASSGNSMPTPALASTPAAAPTTSSTGFVTVTTSTAGYSSPASIPSEIPATTASEIPATTPVVTPPAAPSSQSTAPPPASTGGAAAPGSPICIDGHVYYKDGSA</sequence>
<feature type="compositionally biased region" description="Low complexity" evidence="1">
    <location>
        <begin position="332"/>
        <end position="353"/>
    </location>
</feature>
<dbReference type="EMBL" id="MU858047">
    <property type="protein sequence ID" value="KAK4219787.1"/>
    <property type="molecule type" value="Genomic_DNA"/>
</dbReference>
<feature type="region of interest" description="Disordered" evidence="1">
    <location>
        <begin position="321"/>
        <end position="354"/>
    </location>
</feature>
<feature type="signal peptide" evidence="2">
    <location>
        <begin position="1"/>
        <end position="18"/>
    </location>
</feature>
<proteinExistence type="predicted"/>
<evidence type="ECO:0008006" key="5">
    <source>
        <dbReference type="Google" id="ProtNLM"/>
    </source>
</evidence>
<evidence type="ECO:0000256" key="2">
    <source>
        <dbReference type="SAM" id="SignalP"/>
    </source>
</evidence>
<evidence type="ECO:0000313" key="3">
    <source>
        <dbReference type="EMBL" id="KAK4219787.1"/>
    </source>
</evidence>
<gene>
    <name evidence="3" type="ORF">QBC37DRAFT_469207</name>
</gene>
<dbReference type="AlphaFoldDB" id="A0AAN7BDX0"/>
<dbReference type="PANTHER" id="PTHR36182:SF2">
    <property type="entry name" value="LYTIC POLYSACCHARIDE MONOOXYGENASE"/>
    <property type="match status" value="1"/>
</dbReference>
<feature type="chain" id="PRO_5042848407" description="Lytic polysaccharide monooxygenase" evidence="2">
    <location>
        <begin position="19"/>
        <end position="367"/>
    </location>
</feature>
<keyword evidence="2" id="KW-0732">Signal</keyword>
<feature type="compositionally biased region" description="Low complexity" evidence="1">
    <location>
        <begin position="270"/>
        <end position="288"/>
    </location>
</feature>
<keyword evidence="4" id="KW-1185">Reference proteome</keyword>
<dbReference type="Gene3D" id="2.70.50.70">
    <property type="match status" value="1"/>
</dbReference>
<dbReference type="Proteomes" id="UP001301769">
    <property type="component" value="Unassembled WGS sequence"/>
</dbReference>
<reference evidence="3" key="1">
    <citation type="journal article" date="2023" name="Mol. Phylogenet. Evol.">
        <title>Genome-scale phylogeny and comparative genomics of the fungal order Sordariales.</title>
        <authorList>
            <person name="Hensen N."/>
            <person name="Bonometti L."/>
            <person name="Westerberg I."/>
            <person name="Brannstrom I.O."/>
            <person name="Guillou S."/>
            <person name="Cros-Aarteil S."/>
            <person name="Calhoun S."/>
            <person name="Haridas S."/>
            <person name="Kuo A."/>
            <person name="Mondo S."/>
            <person name="Pangilinan J."/>
            <person name="Riley R."/>
            <person name="LaButti K."/>
            <person name="Andreopoulos B."/>
            <person name="Lipzen A."/>
            <person name="Chen C."/>
            <person name="Yan M."/>
            <person name="Daum C."/>
            <person name="Ng V."/>
            <person name="Clum A."/>
            <person name="Steindorff A."/>
            <person name="Ohm R.A."/>
            <person name="Martin F."/>
            <person name="Silar P."/>
            <person name="Natvig D.O."/>
            <person name="Lalanne C."/>
            <person name="Gautier V."/>
            <person name="Ament-Velasquez S.L."/>
            <person name="Kruys A."/>
            <person name="Hutchinson M.I."/>
            <person name="Powell A.J."/>
            <person name="Barry K."/>
            <person name="Miller A.N."/>
            <person name="Grigoriev I.V."/>
            <person name="Debuchy R."/>
            <person name="Gladieux P."/>
            <person name="Hiltunen Thoren M."/>
            <person name="Johannesson H."/>
        </authorList>
    </citation>
    <scope>NUCLEOTIDE SEQUENCE</scope>
    <source>
        <strain evidence="3">PSN293</strain>
    </source>
</reference>
<dbReference type="PANTHER" id="PTHR36182">
    <property type="entry name" value="PROTEIN, PUTATIVE (AFU_ORTHOLOGUE AFUA_6G10930)-RELATED"/>
    <property type="match status" value="1"/>
</dbReference>
<evidence type="ECO:0000256" key="1">
    <source>
        <dbReference type="SAM" id="MobiDB-lite"/>
    </source>
</evidence>
<reference evidence="3" key="2">
    <citation type="submission" date="2023-05" db="EMBL/GenBank/DDBJ databases">
        <authorList>
            <consortium name="Lawrence Berkeley National Laboratory"/>
            <person name="Steindorff A."/>
            <person name="Hensen N."/>
            <person name="Bonometti L."/>
            <person name="Westerberg I."/>
            <person name="Brannstrom I.O."/>
            <person name="Guillou S."/>
            <person name="Cros-Aarteil S."/>
            <person name="Calhoun S."/>
            <person name="Haridas S."/>
            <person name="Kuo A."/>
            <person name="Mondo S."/>
            <person name="Pangilinan J."/>
            <person name="Riley R."/>
            <person name="Labutti K."/>
            <person name="Andreopoulos B."/>
            <person name="Lipzen A."/>
            <person name="Chen C."/>
            <person name="Yanf M."/>
            <person name="Daum C."/>
            <person name="Ng V."/>
            <person name="Clum A."/>
            <person name="Ohm R."/>
            <person name="Martin F."/>
            <person name="Silar P."/>
            <person name="Natvig D."/>
            <person name="Lalanne C."/>
            <person name="Gautier V."/>
            <person name="Ament-Velasquez S.L."/>
            <person name="Kruys A."/>
            <person name="Hutchinson M.I."/>
            <person name="Powell A.J."/>
            <person name="Barry K."/>
            <person name="Miller A.N."/>
            <person name="Grigoriev I.V."/>
            <person name="Debuchy R."/>
            <person name="Gladieux P."/>
            <person name="Thoren M.H."/>
            <person name="Johannesson H."/>
        </authorList>
    </citation>
    <scope>NUCLEOTIDE SEQUENCE</scope>
    <source>
        <strain evidence="3">PSN293</strain>
    </source>
</reference>
<organism evidence="3 4">
    <name type="scientific">Rhypophila decipiens</name>
    <dbReference type="NCBI Taxonomy" id="261697"/>
    <lineage>
        <taxon>Eukaryota</taxon>
        <taxon>Fungi</taxon>
        <taxon>Dikarya</taxon>
        <taxon>Ascomycota</taxon>
        <taxon>Pezizomycotina</taxon>
        <taxon>Sordariomycetes</taxon>
        <taxon>Sordariomycetidae</taxon>
        <taxon>Sordariales</taxon>
        <taxon>Naviculisporaceae</taxon>
        <taxon>Rhypophila</taxon>
    </lineage>
</organism>
<protein>
    <recommendedName>
        <fullName evidence="5">Lytic polysaccharide monooxygenase</fullName>
    </recommendedName>
</protein>